<feature type="compositionally biased region" description="Basic and acidic residues" evidence="1">
    <location>
        <begin position="197"/>
        <end position="218"/>
    </location>
</feature>
<protein>
    <submittedName>
        <fullName evidence="2">Uncharacterized protein</fullName>
    </submittedName>
</protein>
<feature type="region of interest" description="Disordered" evidence="1">
    <location>
        <begin position="1"/>
        <end position="146"/>
    </location>
</feature>
<sequence length="263" mass="28614">MSMRSPSLVSDNASGRFKNVTPASPLHNYRRRAPGGNDSSRIRHYRVIADNQSLRPSSVASSIKSNASSRASSVERKREGEGDLDDNDSSSMNSHRRRKGDSRQNSLAQQIHRTRSPLNSQGQTKKGPIRDVFQKKQDDDWISEEEDEFACGLGQIGSSIGSSSTMWMNGTRASAFPSANASMKVSTPSTKRRERGRRTSLEEKQDKENEKSKGKEPKGLGIGMDSMGSSSGSGGGGGSRVRRGIPPGRSAAPVIEEEEEDEE</sequence>
<dbReference type="EMBL" id="CP144101">
    <property type="protein sequence ID" value="WWC88429.1"/>
    <property type="molecule type" value="Genomic_DNA"/>
</dbReference>
<feature type="compositionally biased region" description="Polar residues" evidence="1">
    <location>
        <begin position="173"/>
        <end position="189"/>
    </location>
</feature>
<dbReference type="GeneID" id="91094010"/>
<accession>A0AAX4JU29</accession>
<evidence type="ECO:0000256" key="1">
    <source>
        <dbReference type="SAM" id="MobiDB-lite"/>
    </source>
</evidence>
<keyword evidence="3" id="KW-1185">Reference proteome</keyword>
<feature type="compositionally biased region" description="Basic and acidic residues" evidence="1">
    <location>
        <begin position="128"/>
        <end position="139"/>
    </location>
</feature>
<name>A0AAX4JU29_9TREE</name>
<feature type="compositionally biased region" description="Low complexity" evidence="1">
    <location>
        <begin position="57"/>
        <end position="72"/>
    </location>
</feature>
<dbReference type="Proteomes" id="UP001355207">
    <property type="component" value="Chromosome 4"/>
</dbReference>
<dbReference type="AlphaFoldDB" id="A0AAX4JU29"/>
<reference evidence="2 3" key="1">
    <citation type="submission" date="2024-01" db="EMBL/GenBank/DDBJ databases">
        <title>Comparative genomics of Cryptococcus and Kwoniella reveals pathogenesis evolution and contrasting modes of karyotype evolution via chromosome fusion or intercentromeric recombination.</title>
        <authorList>
            <person name="Coelho M.A."/>
            <person name="David-Palma M."/>
            <person name="Shea T."/>
            <person name="Bowers K."/>
            <person name="McGinley-Smith S."/>
            <person name="Mohammad A.W."/>
            <person name="Gnirke A."/>
            <person name="Yurkov A.M."/>
            <person name="Nowrousian M."/>
            <person name="Sun S."/>
            <person name="Cuomo C.A."/>
            <person name="Heitman J."/>
        </authorList>
    </citation>
    <scope>NUCLEOTIDE SEQUENCE [LARGE SCALE GENOMIC DNA]</scope>
    <source>
        <strain evidence="2 3">CBS 6074</strain>
    </source>
</reference>
<dbReference type="RefSeq" id="XP_066075192.1">
    <property type="nucleotide sequence ID" value="XM_066219095.1"/>
</dbReference>
<feature type="region of interest" description="Disordered" evidence="1">
    <location>
        <begin position="173"/>
        <end position="263"/>
    </location>
</feature>
<feature type="compositionally biased region" description="Polar residues" evidence="1">
    <location>
        <begin position="103"/>
        <end position="124"/>
    </location>
</feature>
<evidence type="ECO:0000313" key="3">
    <source>
        <dbReference type="Proteomes" id="UP001355207"/>
    </source>
</evidence>
<feature type="compositionally biased region" description="Polar residues" evidence="1">
    <location>
        <begin position="1"/>
        <end position="13"/>
    </location>
</feature>
<proteinExistence type="predicted"/>
<organism evidence="2 3">
    <name type="scientific">Kwoniella dendrophila CBS 6074</name>
    <dbReference type="NCBI Taxonomy" id="1295534"/>
    <lineage>
        <taxon>Eukaryota</taxon>
        <taxon>Fungi</taxon>
        <taxon>Dikarya</taxon>
        <taxon>Basidiomycota</taxon>
        <taxon>Agaricomycotina</taxon>
        <taxon>Tremellomycetes</taxon>
        <taxon>Tremellales</taxon>
        <taxon>Cryptococcaceae</taxon>
        <taxon>Kwoniella</taxon>
    </lineage>
</organism>
<evidence type="ECO:0000313" key="2">
    <source>
        <dbReference type="EMBL" id="WWC88429.1"/>
    </source>
</evidence>
<gene>
    <name evidence="2" type="ORF">L201_003340</name>
</gene>